<dbReference type="Pfam" id="PF00156">
    <property type="entry name" value="Pribosyltran"/>
    <property type="match status" value="1"/>
</dbReference>
<dbReference type="GO" id="GO:0016757">
    <property type="term" value="F:glycosyltransferase activity"/>
    <property type="evidence" value="ECO:0007669"/>
    <property type="project" value="UniProtKB-KW"/>
</dbReference>
<organism evidence="4">
    <name type="scientific">marine sediment metagenome</name>
    <dbReference type="NCBI Taxonomy" id="412755"/>
    <lineage>
        <taxon>unclassified sequences</taxon>
        <taxon>metagenomes</taxon>
        <taxon>ecological metagenomes</taxon>
    </lineage>
</organism>
<evidence type="ECO:0000256" key="2">
    <source>
        <dbReference type="ARBA" id="ARBA00022679"/>
    </source>
</evidence>
<proteinExistence type="predicted"/>
<dbReference type="SUPFAM" id="SSF53271">
    <property type="entry name" value="PRTase-like"/>
    <property type="match status" value="1"/>
</dbReference>
<evidence type="ECO:0000256" key="1">
    <source>
        <dbReference type="ARBA" id="ARBA00022676"/>
    </source>
</evidence>
<reference evidence="4" key="1">
    <citation type="journal article" date="2014" name="Front. Microbiol.">
        <title>High frequency of phylogenetically diverse reductive dehalogenase-homologous genes in deep subseafloor sedimentary metagenomes.</title>
        <authorList>
            <person name="Kawai M."/>
            <person name="Futagami T."/>
            <person name="Toyoda A."/>
            <person name="Takaki Y."/>
            <person name="Nishi S."/>
            <person name="Hori S."/>
            <person name="Arai W."/>
            <person name="Tsubouchi T."/>
            <person name="Morono Y."/>
            <person name="Uchiyama I."/>
            <person name="Ito T."/>
            <person name="Fujiyama A."/>
            <person name="Inagaki F."/>
            <person name="Takami H."/>
        </authorList>
    </citation>
    <scope>NUCLEOTIDE SEQUENCE</scope>
    <source>
        <strain evidence="4">Expedition CK06-06</strain>
    </source>
</reference>
<name>X1B0N8_9ZZZZ</name>
<dbReference type="PANTHER" id="PTHR43363">
    <property type="entry name" value="HYPOXANTHINE PHOSPHORIBOSYLTRANSFERASE"/>
    <property type="match status" value="1"/>
</dbReference>
<keyword evidence="2" id="KW-0808">Transferase</keyword>
<evidence type="ECO:0000259" key="3">
    <source>
        <dbReference type="Pfam" id="PF00156"/>
    </source>
</evidence>
<dbReference type="InterPro" id="IPR029057">
    <property type="entry name" value="PRTase-like"/>
</dbReference>
<dbReference type="CDD" id="cd06223">
    <property type="entry name" value="PRTases_typeI"/>
    <property type="match status" value="1"/>
</dbReference>
<dbReference type="InterPro" id="IPR000836">
    <property type="entry name" value="PRTase_dom"/>
</dbReference>
<dbReference type="AlphaFoldDB" id="X1B0N8"/>
<protein>
    <recommendedName>
        <fullName evidence="3">Phosphoribosyltransferase domain-containing protein</fullName>
    </recommendedName>
</protein>
<evidence type="ECO:0000313" key="4">
    <source>
        <dbReference type="EMBL" id="GAG74927.1"/>
    </source>
</evidence>
<gene>
    <name evidence="4" type="ORF">S01H4_32614</name>
</gene>
<dbReference type="Gene3D" id="3.40.50.2020">
    <property type="match status" value="1"/>
</dbReference>
<keyword evidence="1" id="KW-0328">Glycosyltransferase</keyword>
<sequence>MVEFRVVNWEQLDLLARKLYHMIQNDGFKPEIILGISRGGWIPARLLSDMYEASFPLRQEKINSVLATMQIQFYTGISETHSRPVISQDVGVDIQRKRILLVDDLADSGESLKCALDYLELKNPKEVRIATLLYKPWSTVKPHYYVEEATEWVVFPHEYYEFMTERTLSEGYNKTTAWATFIELGIPDSSINFFVETFLS</sequence>
<dbReference type="EMBL" id="BART01017075">
    <property type="protein sequence ID" value="GAG74927.1"/>
    <property type="molecule type" value="Genomic_DNA"/>
</dbReference>
<dbReference type="PANTHER" id="PTHR43363:SF2">
    <property type="entry name" value="PHOSPHORIBOSYLTRANSFERASE"/>
    <property type="match status" value="1"/>
</dbReference>
<feature type="domain" description="Phosphoribosyltransferase" evidence="3">
    <location>
        <begin position="13"/>
        <end position="159"/>
    </location>
</feature>
<accession>X1B0N8</accession>
<comment type="caution">
    <text evidence="4">The sequence shown here is derived from an EMBL/GenBank/DDBJ whole genome shotgun (WGS) entry which is preliminary data.</text>
</comment>